<protein>
    <submittedName>
        <fullName evidence="4">TIGR01777 family protein</fullName>
    </submittedName>
</protein>
<gene>
    <name evidence="4" type="ORF">EOJ36_09955</name>
</gene>
<dbReference type="EMBL" id="SACY01000004">
    <property type="protein sequence ID" value="RVU24234.1"/>
    <property type="molecule type" value="Genomic_DNA"/>
</dbReference>
<comment type="similarity">
    <text evidence="1">Belongs to the NAD(P)-dependent epimerase/dehydratase family. SDR39U1 subfamily.</text>
</comment>
<evidence type="ECO:0000313" key="4">
    <source>
        <dbReference type="EMBL" id="RVU24234.1"/>
    </source>
</evidence>
<evidence type="ECO:0000259" key="2">
    <source>
        <dbReference type="Pfam" id="PF01370"/>
    </source>
</evidence>
<dbReference type="SUPFAM" id="SSF51735">
    <property type="entry name" value="NAD(P)-binding Rossmann-fold domains"/>
    <property type="match status" value="1"/>
</dbReference>
<dbReference type="InterPro" id="IPR036291">
    <property type="entry name" value="NAD(P)-bd_dom_sf"/>
</dbReference>
<dbReference type="RefSeq" id="WP_127804911.1">
    <property type="nucleotide sequence ID" value="NZ_SACY01000004.1"/>
</dbReference>
<dbReference type="AlphaFoldDB" id="A0A437PQ56"/>
<organism evidence="4 5">
    <name type="scientific">Sandaracinomonas limnophila</name>
    <dbReference type="NCBI Taxonomy" id="1862386"/>
    <lineage>
        <taxon>Bacteria</taxon>
        <taxon>Pseudomonadati</taxon>
        <taxon>Bacteroidota</taxon>
        <taxon>Cytophagia</taxon>
        <taxon>Cytophagales</taxon>
        <taxon>Flectobacillaceae</taxon>
        <taxon>Sandaracinomonas</taxon>
    </lineage>
</organism>
<dbReference type="InterPro" id="IPR010099">
    <property type="entry name" value="SDR39U1"/>
</dbReference>
<dbReference type="PANTHER" id="PTHR11092:SF0">
    <property type="entry name" value="EPIMERASE FAMILY PROTEIN SDR39U1"/>
    <property type="match status" value="1"/>
</dbReference>
<dbReference type="InterPro" id="IPR001509">
    <property type="entry name" value="Epimerase_deHydtase"/>
</dbReference>
<dbReference type="Gene3D" id="3.40.50.720">
    <property type="entry name" value="NAD(P)-binding Rossmann-like Domain"/>
    <property type="match status" value="1"/>
</dbReference>
<comment type="caution">
    <text evidence="4">The sequence shown here is derived from an EMBL/GenBank/DDBJ whole genome shotgun (WGS) entry which is preliminary data.</text>
</comment>
<sequence length="293" mass="32534">MNLLISGGNGFIGKTLAKFLQDAGHQTFVLSRTKGDVLWNPTENWIQENAFENIDAVIHLAGENIGESRWTAQRKKELIQSRKQGTEVLVKALNEQQHHVQLFISASAIGFYGADTGEQLCDENSPSGHDFLSECVQVWESANGTLSPNIRKVVFRLGLVLDKNGGVFKSIFTPIRFGLGSALGSGKQWQSWIHIKDVCEAILLTLNNKNLRGTYNLVAPNPIRQVEMAKQIALKGKFPFFMPAVPKFVLKLVLGEMACLVLGSNKVTCDKFLKDSGIKFKFPDFERAVNELI</sequence>
<feature type="domain" description="NAD-dependent epimerase/dehydratase" evidence="2">
    <location>
        <begin position="4"/>
        <end position="118"/>
    </location>
</feature>
<dbReference type="PANTHER" id="PTHR11092">
    <property type="entry name" value="SUGAR NUCLEOTIDE EPIMERASE RELATED"/>
    <property type="match status" value="1"/>
</dbReference>
<dbReference type="Pfam" id="PF08338">
    <property type="entry name" value="DUF1731"/>
    <property type="match status" value="1"/>
</dbReference>
<reference evidence="4 5" key="1">
    <citation type="submission" date="2019-01" db="EMBL/GenBank/DDBJ databases">
        <authorList>
            <person name="Chen W.-M."/>
        </authorList>
    </citation>
    <scope>NUCLEOTIDE SEQUENCE [LARGE SCALE GENOMIC DNA]</scope>
    <source>
        <strain evidence="4 5">FSY-15</strain>
    </source>
</reference>
<accession>A0A437PQ56</accession>
<name>A0A437PQ56_9BACT</name>
<evidence type="ECO:0000313" key="5">
    <source>
        <dbReference type="Proteomes" id="UP000282832"/>
    </source>
</evidence>
<dbReference type="OrthoDB" id="9801773at2"/>
<dbReference type="InterPro" id="IPR013549">
    <property type="entry name" value="DUF1731"/>
</dbReference>
<dbReference type="Pfam" id="PF01370">
    <property type="entry name" value="Epimerase"/>
    <property type="match status" value="1"/>
</dbReference>
<feature type="domain" description="DUF1731" evidence="3">
    <location>
        <begin position="245"/>
        <end position="291"/>
    </location>
</feature>
<dbReference type="Proteomes" id="UP000282832">
    <property type="component" value="Unassembled WGS sequence"/>
</dbReference>
<evidence type="ECO:0000256" key="1">
    <source>
        <dbReference type="ARBA" id="ARBA00009353"/>
    </source>
</evidence>
<keyword evidence="5" id="KW-1185">Reference proteome</keyword>
<proteinExistence type="inferred from homology"/>
<dbReference type="NCBIfam" id="TIGR01777">
    <property type="entry name" value="yfcH"/>
    <property type="match status" value="1"/>
</dbReference>
<evidence type="ECO:0000259" key="3">
    <source>
        <dbReference type="Pfam" id="PF08338"/>
    </source>
</evidence>